<comment type="caution">
    <text evidence="1">The sequence shown here is derived from an EMBL/GenBank/DDBJ whole genome shotgun (WGS) entry which is preliminary data.</text>
</comment>
<dbReference type="OrthoDB" id="185373at2759"/>
<protein>
    <recommendedName>
        <fullName evidence="3">Pentatricopeptide repeat-containing protein</fullName>
    </recommendedName>
</protein>
<name>A0A811NVC6_9POAL</name>
<dbReference type="GO" id="GO:0009451">
    <property type="term" value="P:RNA modification"/>
    <property type="evidence" value="ECO:0007669"/>
    <property type="project" value="InterPro"/>
</dbReference>
<accession>A0A811NVC6</accession>
<organism evidence="1 2">
    <name type="scientific">Miscanthus lutarioriparius</name>
    <dbReference type="NCBI Taxonomy" id="422564"/>
    <lineage>
        <taxon>Eukaryota</taxon>
        <taxon>Viridiplantae</taxon>
        <taxon>Streptophyta</taxon>
        <taxon>Embryophyta</taxon>
        <taxon>Tracheophyta</taxon>
        <taxon>Spermatophyta</taxon>
        <taxon>Magnoliopsida</taxon>
        <taxon>Liliopsida</taxon>
        <taxon>Poales</taxon>
        <taxon>Poaceae</taxon>
        <taxon>PACMAD clade</taxon>
        <taxon>Panicoideae</taxon>
        <taxon>Andropogonodae</taxon>
        <taxon>Andropogoneae</taxon>
        <taxon>Saccharinae</taxon>
        <taxon>Miscanthus</taxon>
    </lineage>
</organism>
<proteinExistence type="predicted"/>
<dbReference type="Proteomes" id="UP000604825">
    <property type="component" value="Unassembled WGS sequence"/>
</dbReference>
<evidence type="ECO:0008006" key="3">
    <source>
        <dbReference type="Google" id="ProtNLM"/>
    </source>
</evidence>
<evidence type="ECO:0000313" key="1">
    <source>
        <dbReference type="EMBL" id="CAD6229082.1"/>
    </source>
</evidence>
<dbReference type="EMBL" id="CAJGYO010000005">
    <property type="protein sequence ID" value="CAD6229082.1"/>
    <property type="molecule type" value="Genomic_DNA"/>
</dbReference>
<evidence type="ECO:0000313" key="2">
    <source>
        <dbReference type="Proteomes" id="UP000604825"/>
    </source>
</evidence>
<gene>
    <name evidence="1" type="ORF">NCGR_LOCUS19713</name>
</gene>
<sequence>MISSEVIPVRSNSDVWPALLGAATLHGDMDMANIASREVFELSRKGRPGAYMAFSYTLAAAEKWDDMHDVREMMKQQGMLKDTACSWVGSENPPLVD</sequence>
<dbReference type="AlphaFoldDB" id="A0A811NVC6"/>
<dbReference type="InterPro" id="IPR046848">
    <property type="entry name" value="E_motif"/>
</dbReference>
<keyword evidence="2" id="KW-1185">Reference proteome</keyword>
<dbReference type="PANTHER" id="PTHR47926">
    <property type="entry name" value="PENTATRICOPEPTIDE REPEAT-CONTAINING PROTEIN"/>
    <property type="match status" value="1"/>
</dbReference>
<dbReference type="PANTHER" id="PTHR47926:SF535">
    <property type="entry name" value="PENTACOTRIPEPTIDE-REPEAT REGION OF PRORP DOMAIN-CONTAINING PROTEIN"/>
    <property type="match status" value="1"/>
</dbReference>
<dbReference type="Pfam" id="PF20431">
    <property type="entry name" value="E_motif"/>
    <property type="match status" value="1"/>
</dbReference>
<reference evidence="1" key="1">
    <citation type="submission" date="2020-10" db="EMBL/GenBank/DDBJ databases">
        <authorList>
            <person name="Han B."/>
            <person name="Lu T."/>
            <person name="Zhao Q."/>
            <person name="Huang X."/>
            <person name="Zhao Y."/>
        </authorList>
    </citation>
    <scope>NUCLEOTIDE SEQUENCE</scope>
</reference>
<dbReference type="InterPro" id="IPR046960">
    <property type="entry name" value="PPR_At4g14850-like_plant"/>
</dbReference>
<dbReference type="GO" id="GO:0003723">
    <property type="term" value="F:RNA binding"/>
    <property type="evidence" value="ECO:0007669"/>
    <property type="project" value="InterPro"/>
</dbReference>